<reference evidence="2" key="1">
    <citation type="submission" date="2023-01" db="EMBL/GenBank/DDBJ databases">
        <authorList>
            <person name="Van Ghelder C."/>
            <person name="Rancurel C."/>
        </authorList>
    </citation>
    <scope>NUCLEOTIDE SEQUENCE</scope>
    <source>
        <strain evidence="2">CNCM I-4278</strain>
    </source>
</reference>
<accession>A0A9W4UQN9</accession>
<dbReference type="OrthoDB" id="3438340at2759"/>
<sequence length="240" mass="25853">MSKRDNEGEIISSKLAVAAAQQHESLFASLAGAPDATLFNSTAIEENTDEDLKDIYVDDEQFGVGAAIPKDIEDGSFTRRIPASDDKLLQQLLGKKAAKAHLARQATTSSAKPQVIGKPQRNEVKEESEDEEEGRASAFTSKRRKVAKKRATESGVESDGGEDGNGGAVRKENAGLASSAPKRRAETREESQGRPESQDADSNENVVRKSTAKSRAAVKPKAVSYLDELLAGRSKKKQKK</sequence>
<evidence type="ECO:0000313" key="2">
    <source>
        <dbReference type="EMBL" id="CAI6340365.1"/>
    </source>
</evidence>
<organism evidence="2 3">
    <name type="scientific">Periconia digitata</name>
    <dbReference type="NCBI Taxonomy" id="1303443"/>
    <lineage>
        <taxon>Eukaryota</taxon>
        <taxon>Fungi</taxon>
        <taxon>Dikarya</taxon>
        <taxon>Ascomycota</taxon>
        <taxon>Pezizomycotina</taxon>
        <taxon>Dothideomycetes</taxon>
        <taxon>Pleosporomycetidae</taxon>
        <taxon>Pleosporales</taxon>
        <taxon>Massarineae</taxon>
        <taxon>Periconiaceae</taxon>
        <taxon>Periconia</taxon>
    </lineage>
</organism>
<feature type="compositionally biased region" description="Basic and acidic residues" evidence="1">
    <location>
        <begin position="183"/>
        <end position="197"/>
    </location>
</feature>
<protein>
    <submittedName>
        <fullName evidence="2">Uncharacterized protein</fullName>
    </submittedName>
</protein>
<dbReference type="Proteomes" id="UP001152607">
    <property type="component" value="Unassembled WGS sequence"/>
</dbReference>
<dbReference type="Pfam" id="PF11595">
    <property type="entry name" value="DUF3245"/>
    <property type="match status" value="1"/>
</dbReference>
<feature type="region of interest" description="Disordered" evidence="1">
    <location>
        <begin position="100"/>
        <end position="240"/>
    </location>
</feature>
<dbReference type="AlphaFoldDB" id="A0A9W4UQN9"/>
<evidence type="ECO:0000256" key="1">
    <source>
        <dbReference type="SAM" id="MobiDB-lite"/>
    </source>
</evidence>
<name>A0A9W4UQN9_9PLEO</name>
<proteinExistence type="predicted"/>
<evidence type="ECO:0000313" key="3">
    <source>
        <dbReference type="Proteomes" id="UP001152607"/>
    </source>
</evidence>
<comment type="caution">
    <text evidence="2">The sequence shown here is derived from an EMBL/GenBank/DDBJ whole genome shotgun (WGS) entry which is preliminary data.</text>
</comment>
<dbReference type="EMBL" id="CAOQHR010000010">
    <property type="protein sequence ID" value="CAI6340365.1"/>
    <property type="molecule type" value="Genomic_DNA"/>
</dbReference>
<dbReference type="InterPro" id="IPR021641">
    <property type="entry name" value="DUF3245"/>
</dbReference>
<gene>
    <name evidence="2" type="ORF">PDIGIT_LOCUS13541</name>
</gene>
<keyword evidence="3" id="KW-1185">Reference proteome</keyword>